<name>A0A4Q7Y8A7_9ACTN</name>
<dbReference type="Gene3D" id="3.40.630.30">
    <property type="match status" value="1"/>
</dbReference>
<evidence type="ECO:0000313" key="3">
    <source>
        <dbReference type="Proteomes" id="UP000292507"/>
    </source>
</evidence>
<protein>
    <submittedName>
        <fullName evidence="2">RimJ/RimL family protein N-acetyltransferase</fullName>
    </submittedName>
</protein>
<organism evidence="2 3">
    <name type="scientific">Blastococcus saxobsidens</name>
    <dbReference type="NCBI Taxonomy" id="138336"/>
    <lineage>
        <taxon>Bacteria</taxon>
        <taxon>Bacillati</taxon>
        <taxon>Actinomycetota</taxon>
        <taxon>Actinomycetes</taxon>
        <taxon>Geodermatophilales</taxon>
        <taxon>Geodermatophilaceae</taxon>
        <taxon>Blastococcus</taxon>
    </lineage>
</organism>
<dbReference type="OrthoDB" id="3533156at2"/>
<evidence type="ECO:0000259" key="1">
    <source>
        <dbReference type="PROSITE" id="PS51186"/>
    </source>
</evidence>
<proteinExistence type="predicted"/>
<dbReference type="InterPro" id="IPR016181">
    <property type="entry name" value="Acyl_CoA_acyltransferase"/>
</dbReference>
<dbReference type="PANTHER" id="PTHR43792">
    <property type="entry name" value="GNAT FAMILY, PUTATIVE (AFU_ORTHOLOGUE AFUA_3G00765)-RELATED-RELATED"/>
    <property type="match status" value="1"/>
</dbReference>
<comment type="caution">
    <text evidence="2">The sequence shown here is derived from an EMBL/GenBank/DDBJ whole genome shotgun (WGS) entry which is preliminary data.</text>
</comment>
<dbReference type="RefSeq" id="WP_104528883.1">
    <property type="nucleotide sequence ID" value="NZ_POQT01000019.1"/>
</dbReference>
<dbReference type="SUPFAM" id="SSF55729">
    <property type="entry name" value="Acyl-CoA N-acyltransferases (Nat)"/>
    <property type="match status" value="1"/>
</dbReference>
<evidence type="ECO:0000313" key="2">
    <source>
        <dbReference type="EMBL" id="RZU32958.1"/>
    </source>
</evidence>
<gene>
    <name evidence="2" type="ORF">BKA19_2673</name>
</gene>
<dbReference type="EMBL" id="SHKV01000001">
    <property type="protein sequence ID" value="RZU32958.1"/>
    <property type="molecule type" value="Genomic_DNA"/>
</dbReference>
<dbReference type="InterPro" id="IPR051531">
    <property type="entry name" value="N-acetyltransferase"/>
</dbReference>
<dbReference type="PANTHER" id="PTHR43792:SF1">
    <property type="entry name" value="N-ACETYLTRANSFERASE DOMAIN-CONTAINING PROTEIN"/>
    <property type="match status" value="1"/>
</dbReference>
<sequence length="168" mass="18353">MPERTGPLLRVPLDEDAVAWHRLFDDPEVMRYIGTGLVRDLPWYEAFVGRQQQLARDSGLCLFSLVVDSEVVGFAGVQPWGADWGPTGELEIGWRLGRAHWGRGRATTAARAVVQRARSAGVPHLVALVHEANAPSLAVAHRLGMAPEDLLVSPEGLRVHQLGLRLGS</sequence>
<dbReference type="InterPro" id="IPR000182">
    <property type="entry name" value="GNAT_dom"/>
</dbReference>
<dbReference type="Proteomes" id="UP000292507">
    <property type="component" value="Unassembled WGS sequence"/>
</dbReference>
<accession>A0A4Q7Y8A7</accession>
<dbReference type="GO" id="GO:0016747">
    <property type="term" value="F:acyltransferase activity, transferring groups other than amino-acyl groups"/>
    <property type="evidence" value="ECO:0007669"/>
    <property type="project" value="InterPro"/>
</dbReference>
<dbReference type="Pfam" id="PF13302">
    <property type="entry name" value="Acetyltransf_3"/>
    <property type="match status" value="1"/>
</dbReference>
<keyword evidence="2" id="KW-0808">Transferase</keyword>
<feature type="domain" description="N-acetyltransferase" evidence="1">
    <location>
        <begin position="7"/>
        <end position="168"/>
    </location>
</feature>
<keyword evidence="3" id="KW-1185">Reference proteome</keyword>
<reference evidence="2 3" key="1">
    <citation type="submission" date="2019-02" db="EMBL/GenBank/DDBJ databases">
        <title>Sequencing the genomes of 1000 actinobacteria strains.</title>
        <authorList>
            <person name="Klenk H.-P."/>
        </authorList>
    </citation>
    <scope>NUCLEOTIDE SEQUENCE [LARGE SCALE GENOMIC DNA]</scope>
    <source>
        <strain evidence="2 3">DSM 44509</strain>
    </source>
</reference>
<dbReference type="AlphaFoldDB" id="A0A4Q7Y8A7"/>
<dbReference type="PROSITE" id="PS51186">
    <property type="entry name" value="GNAT"/>
    <property type="match status" value="1"/>
</dbReference>